<dbReference type="Proteomes" id="UP001166291">
    <property type="component" value="Unassembled WGS sequence"/>
</dbReference>
<keyword evidence="1" id="KW-1133">Transmembrane helix</keyword>
<accession>A0ABS6VU36</accession>
<comment type="caution">
    <text evidence="2">The sequence shown here is derived from an EMBL/GenBank/DDBJ whole genome shotgun (WGS) entry which is preliminary data.</text>
</comment>
<dbReference type="Pfam" id="PF20228">
    <property type="entry name" value="DUF6587"/>
    <property type="match status" value="1"/>
</dbReference>
<keyword evidence="1" id="KW-0812">Transmembrane</keyword>
<dbReference type="InterPro" id="IPR046494">
    <property type="entry name" value="DUF6587"/>
</dbReference>
<dbReference type="EMBL" id="JAHWDQ010000003">
    <property type="protein sequence ID" value="MBW2941826.1"/>
    <property type="molecule type" value="Genomic_DNA"/>
</dbReference>
<sequence length="103" mass="11115">MFQDTIQYFILSSILLVSLAISLRHLFPQLTGLYLDKLANLLLQPQRAAVFHFAGKRLRLNQLKAGSCGSSGCSSCQACGQALSQNDGDGEQILSVKINTSGN</sequence>
<evidence type="ECO:0000313" key="3">
    <source>
        <dbReference type="Proteomes" id="UP001166291"/>
    </source>
</evidence>
<keyword evidence="1" id="KW-0472">Membrane</keyword>
<evidence type="ECO:0000256" key="1">
    <source>
        <dbReference type="SAM" id="Phobius"/>
    </source>
</evidence>
<organism evidence="2 3">
    <name type="scientific">Zhongshania aquimaris</name>
    <dbReference type="NCBI Taxonomy" id="2857107"/>
    <lineage>
        <taxon>Bacteria</taxon>
        <taxon>Pseudomonadati</taxon>
        <taxon>Pseudomonadota</taxon>
        <taxon>Gammaproteobacteria</taxon>
        <taxon>Cellvibrionales</taxon>
        <taxon>Spongiibacteraceae</taxon>
        <taxon>Zhongshania</taxon>
    </lineage>
</organism>
<dbReference type="RefSeq" id="WP_219044049.1">
    <property type="nucleotide sequence ID" value="NZ_JAHWDQ010000003.1"/>
</dbReference>
<keyword evidence="3" id="KW-1185">Reference proteome</keyword>
<protein>
    <submittedName>
        <fullName evidence="2">Uncharacterized protein</fullName>
    </submittedName>
</protein>
<feature type="transmembrane region" description="Helical" evidence="1">
    <location>
        <begin position="6"/>
        <end position="27"/>
    </location>
</feature>
<reference evidence="2" key="1">
    <citation type="submission" date="2021-07" db="EMBL/GenBank/DDBJ databases">
        <title>Zhongshania sp. CAU 1632 isolated from seawater.</title>
        <authorList>
            <person name="Kim W."/>
        </authorList>
    </citation>
    <scope>NUCLEOTIDE SEQUENCE</scope>
    <source>
        <strain evidence="2">CAU 1632</strain>
    </source>
</reference>
<gene>
    <name evidence="2" type="ORF">KXJ70_13600</name>
</gene>
<evidence type="ECO:0000313" key="2">
    <source>
        <dbReference type="EMBL" id="MBW2941826.1"/>
    </source>
</evidence>
<proteinExistence type="predicted"/>
<name>A0ABS6VU36_9GAMM</name>